<evidence type="ECO:0000313" key="2">
    <source>
        <dbReference type="Proteomes" id="UP000634455"/>
    </source>
</evidence>
<sequence length="58" mass="6614">MSYNAPHPIKPAQSTDIQTGPTFNVEHLLGENNTVQLVLDHQVYTLRKTRQNKLLLTK</sequence>
<dbReference type="Proteomes" id="UP000634455">
    <property type="component" value="Unassembled WGS sequence"/>
</dbReference>
<keyword evidence="2" id="KW-1185">Reference proteome</keyword>
<dbReference type="Pfam" id="PF10636">
    <property type="entry name" value="hemP"/>
    <property type="match status" value="1"/>
</dbReference>
<proteinExistence type="predicted"/>
<accession>A0ABQ3D3Q5</accession>
<comment type="caution">
    <text evidence="1">The sequence shown here is derived from an EMBL/GenBank/DDBJ whole genome shotgun (WGS) entry which is preliminary data.</text>
</comment>
<evidence type="ECO:0000313" key="1">
    <source>
        <dbReference type="EMBL" id="GHA51582.1"/>
    </source>
</evidence>
<dbReference type="InterPro" id="IPR019600">
    <property type="entry name" value="Hemin_uptake_protein_HemP"/>
</dbReference>
<dbReference type="EMBL" id="BMZF01000003">
    <property type="protein sequence ID" value="GHA51582.1"/>
    <property type="molecule type" value="Genomic_DNA"/>
</dbReference>
<name>A0ABQ3D3Q5_9RHOB</name>
<organism evidence="1 2">
    <name type="scientific">Paramylibacter ulvae</name>
    <dbReference type="NCBI Taxonomy" id="1651968"/>
    <lineage>
        <taxon>Bacteria</taxon>
        <taxon>Pseudomonadati</taxon>
        <taxon>Pseudomonadota</taxon>
        <taxon>Alphaproteobacteria</taxon>
        <taxon>Rhodobacterales</taxon>
        <taxon>Paracoccaceae</taxon>
        <taxon>Paramylibacter</taxon>
    </lineage>
</organism>
<dbReference type="RefSeq" id="WP_189640103.1">
    <property type="nucleotide sequence ID" value="NZ_BMZF01000003.1"/>
</dbReference>
<protein>
    <recommendedName>
        <fullName evidence="3">Hemin uptake protein HemP</fullName>
    </recommendedName>
</protein>
<gene>
    <name evidence="1" type="ORF">GCM10008927_16250</name>
</gene>
<reference evidence="2" key="1">
    <citation type="journal article" date="2019" name="Int. J. Syst. Evol. Microbiol.">
        <title>The Global Catalogue of Microorganisms (GCM) 10K type strain sequencing project: providing services to taxonomists for standard genome sequencing and annotation.</title>
        <authorList>
            <consortium name="The Broad Institute Genomics Platform"/>
            <consortium name="The Broad Institute Genome Sequencing Center for Infectious Disease"/>
            <person name="Wu L."/>
            <person name="Ma J."/>
        </authorList>
    </citation>
    <scope>NUCLEOTIDE SEQUENCE [LARGE SCALE GENOMIC DNA]</scope>
    <source>
        <strain evidence="2">KCTC 32465</strain>
    </source>
</reference>
<evidence type="ECO:0008006" key="3">
    <source>
        <dbReference type="Google" id="ProtNLM"/>
    </source>
</evidence>
<dbReference type="Gene3D" id="2.10.70.10">
    <property type="entry name" value="Complement Module, domain 1"/>
    <property type="match status" value="1"/>
</dbReference>